<dbReference type="RefSeq" id="WP_136082569.1">
    <property type="nucleotide sequence ID" value="NZ_CAAHFG010000004.1"/>
</dbReference>
<proteinExistence type="predicted"/>
<dbReference type="AlphaFoldDB" id="A0A6C2UAD9"/>
<gene>
    <name evidence="1" type="ORF">PDESU_05663</name>
</gene>
<reference evidence="1 2" key="1">
    <citation type="submission" date="2019-04" db="EMBL/GenBank/DDBJ databases">
        <authorList>
            <person name="Van Vliet M D."/>
        </authorList>
    </citation>
    <scope>NUCLEOTIDE SEQUENCE [LARGE SCALE GENOMIC DNA]</scope>
    <source>
        <strain evidence="1 2">F1</strain>
    </source>
</reference>
<protein>
    <recommendedName>
        <fullName evidence="3">Phospholipase D-like domain-containing protein</fullName>
    </recommendedName>
</protein>
<name>A0A6C2UAD9_PONDE</name>
<dbReference type="CDD" id="cd09179">
    <property type="entry name" value="PLDc_N_DEXD_a"/>
    <property type="match status" value="1"/>
</dbReference>
<organism evidence="1 2">
    <name type="scientific">Pontiella desulfatans</name>
    <dbReference type="NCBI Taxonomy" id="2750659"/>
    <lineage>
        <taxon>Bacteria</taxon>
        <taxon>Pseudomonadati</taxon>
        <taxon>Kiritimatiellota</taxon>
        <taxon>Kiritimatiellia</taxon>
        <taxon>Kiritimatiellales</taxon>
        <taxon>Pontiellaceae</taxon>
        <taxon>Pontiella</taxon>
    </lineage>
</organism>
<evidence type="ECO:0008006" key="3">
    <source>
        <dbReference type="Google" id="ProtNLM"/>
    </source>
</evidence>
<evidence type="ECO:0000313" key="2">
    <source>
        <dbReference type="Proteomes" id="UP000366872"/>
    </source>
</evidence>
<keyword evidence="2" id="KW-1185">Reference proteome</keyword>
<evidence type="ECO:0000313" key="1">
    <source>
        <dbReference type="EMBL" id="VGO17068.1"/>
    </source>
</evidence>
<sequence length="252" mass="28548">MGDLQSLSLEAVYDSSEYHLVRDLMVPLLAQSKLYCRGVGYFSSGWLRIASEGLEELISSGGRARLIMSPILDEKDWQAIELGQQARENEMLKKCLHSSVDEISSSLESNTLNTFAWLIADELLDVRFAVPRAGFRGGDYHDKVGYFADESDNYVAIHGSYNDSIKGTLNGEAFSVFRSWYEGQLPFLDKHVARLNQLWDDENAQFHTFKLPDAVRQQIVQLRSTDYRPYTTLSGGKIMRILLRNGESYITA</sequence>
<accession>A0A6C2UAD9</accession>
<dbReference type="EMBL" id="CAAHFG010000004">
    <property type="protein sequence ID" value="VGO17068.1"/>
    <property type="molecule type" value="Genomic_DNA"/>
</dbReference>
<dbReference type="Proteomes" id="UP000366872">
    <property type="component" value="Unassembled WGS sequence"/>
</dbReference>